<evidence type="ECO:0000256" key="10">
    <source>
        <dbReference type="ARBA" id="ARBA00022833"/>
    </source>
</evidence>
<dbReference type="SMART" id="SM00184">
    <property type="entry name" value="RING"/>
    <property type="match status" value="1"/>
</dbReference>
<proteinExistence type="inferred from homology"/>
<dbReference type="AlphaFoldDB" id="A0A835K310"/>
<dbReference type="Gene3D" id="3.30.40.10">
    <property type="entry name" value="Zinc/RING finger domain, C3HC4 (zinc finger)"/>
    <property type="match status" value="1"/>
</dbReference>
<dbReference type="FunFam" id="3.30.40.10:FF:000187">
    <property type="entry name" value="E3 ubiquitin-protein ligase ATL6"/>
    <property type="match status" value="1"/>
</dbReference>
<dbReference type="Proteomes" id="UP000657918">
    <property type="component" value="Chromosome 8"/>
</dbReference>
<keyword evidence="19" id="KW-1185">Reference proteome</keyword>
<evidence type="ECO:0000256" key="4">
    <source>
        <dbReference type="ARBA" id="ARBA00012483"/>
    </source>
</evidence>
<evidence type="ECO:0000313" key="18">
    <source>
        <dbReference type="EMBL" id="KAF9677714.1"/>
    </source>
</evidence>
<dbReference type="GO" id="GO:0061630">
    <property type="term" value="F:ubiquitin protein ligase activity"/>
    <property type="evidence" value="ECO:0007669"/>
    <property type="project" value="UniProtKB-EC"/>
</dbReference>
<keyword evidence="11 16" id="KW-1133">Transmembrane helix</keyword>
<dbReference type="PANTHER" id="PTHR46913">
    <property type="entry name" value="RING-H2 FINGER PROTEIN ATL16"/>
    <property type="match status" value="1"/>
</dbReference>
<feature type="compositionally biased region" description="Polar residues" evidence="15">
    <location>
        <begin position="343"/>
        <end position="356"/>
    </location>
</feature>
<evidence type="ECO:0000256" key="3">
    <source>
        <dbReference type="ARBA" id="ARBA00004906"/>
    </source>
</evidence>
<dbReference type="CDD" id="cd16461">
    <property type="entry name" value="RING-H2_EL5-like"/>
    <property type="match status" value="1"/>
</dbReference>
<comment type="subcellular location">
    <subcellularLocation>
        <location evidence="2">Membrane</location>
        <topology evidence="2">Single-pass membrane protein</topology>
    </subcellularLocation>
</comment>
<comment type="catalytic activity">
    <reaction evidence="1">
        <text>S-ubiquitinyl-[E2 ubiquitin-conjugating enzyme]-L-cysteine + [acceptor protein]-L-lysine = [E2 ubiquitin-conjugating enzyme]-L-cysteine + N(6)-ubiquitinyl-[acceptor protein]-L-lysine.</text>
        <dbReference type="EC" id="2.3.2.27"/>
    </reaction>
</comment>
<dbReference type="InterPro" id="IPR001841">
    <property type="entry name" value="Znf_RING"/>
</dbReference>
<dbReference type="OrthoDB" id="8062037at2759"/>
<evidence type="ECO:0000256" key="8">
    <source>
        <dbReference type="ARBA" id="ARBA00022771"/>
    </source>
</evidence>
<comment type="pathway">
    <text evidence="3">Protein modification; protein ubiquitination.</text>
</comment>
<dbReference type="GO" id="GO:0008270">
    <property type="term" value="F:zinc ion binding"/>
    <property type="evidence" value="ECO:0007669"/>
    <property type="project" value="UniProtKB-KW"/>
</dbReference>
<dbReference type="SUPFAM" id="SSF57850">
    <property type="entry name" value="RING/U-box"/>
    <property type="match status" value="1"/>
</dbReference>
<evidence type="ECO:0000256" key="13">
    <source>
        <dbReference type="ARBA" id="ARBA00024209"/>
    </source>
</evidence>
<feature type="transmembrane region" description="Helical" evidence="16">
    <location>
        <begin position="38"/>
        <end position="59"/>
    </location>
</feature>
<feature type="domain" description="RING-type" evidence="17">
    <location>
        <begin position="132"/>
        <end position="174"/>
    </location>
</feature>
<evidence type="ECO:0000256" key="15">
    <source>
        <dbReference type="SAM" id="MobiDB-lite"/>
    </source>
</evidence>
<keyword evidence="10" id="KW-0862">Zinc</keyword>
<name>A0A835K310_9ROSI</name>
<keyword evidence="7" id="KW-0479">Metal-binding</keyword>
<dbReference type="PANTHER" id="PTHR46913:SF1">
    <property type="entry name" value="RING-H2 FINGER PROTEIN ATL16"/>
    <property type="match status" value="1"/>
</dbReference>
<dbReference type="EMBL" id="JADGMS010000008">
    <property type="protein sequence ID" value="KAF9677714.1"/>
    <property type="molecule type" value="Genomic_DNA"/>
</dbReference>
<sequence>MDLVSKSYGSQSLPPMTSPGSSSIFGPRSHSSDTSFPIIAIAIIGILATAFLLLSYYIFVIKCCLNWHRIDLLRRFSLSRNRNHEDPLMAYSPAAIVSRGLDESVIRSIPVFKFKKEGNSFSNLGERSFCECAVCLNEFQEAEKLRNLPNCNHVFHIDCIDVWLQSNANCPLCRTSISSSTRFPIDCIIAPSSSPQDPNPYSESLVGGDEDYVVIELSNHSSTDQTLLGAQERLNSGELSARSISPSPKTIEQRVGHKKSRKFNKVTSMGDECIDTRGKDDQFGLIQPIRRSFSMDSSADWQLYLSIQEIVQQSRQVTEASPVEGRSGRARRTFFSFGHGRGSRSNTVLPRGSSSQIFKRKEKATKKVSERWGGPLALNEELAREGPPRSRESHYHRGYPIILVLVDGKVRKRTRKIRVQVTKKLQQLQDTITDLICISVTLVLFYLVILRPSIFRSHVLLCMGKDNISLTLLRHPRDAAKSNECEIAIAVYSNY</sequence>
<keyword evidence="5" id="KW-0808">Transferase</keyword>
<dbReference type="Pfam" id="PF13639">
    <property type="entry name" value="zf-RING_2"/>
    <property type="match status" value="1"/>
</dbReference>
<evidence type="ECO:0000256" key="7">
    <source>
        <dbReference type="ARBA" id="ARBA00022723"/>
    </source>
</evidence>
<evidence type="ECO:0000256" key="5">
    <source>
        <dbReference type="ARBA" id="ARBA00022679"/>
    </source>
</evidence>
<evidence type="ECO:0000256" key="12">
    <source>
        <dbReference type="ARBA" id="ARBA00023136"/>
    </source>
</evidence>
<dbReference type="GO" id="GO:0016020">
    <property type="term" value="C:membrane"/>
    <property type="evidence" value="ECO:0007669"/>
    <property type="project" value="UniProtKB-SubCell"/>
</dbReference>
<keyword evidence="12 16" id="KW-0472">Membrane</keyword>
<evidence type="ECO:0000256" key="11">
    <source>
        <dbReference type="ARBA" id="ARBA00022989"/>
    </source>
</evidence>
<comment type="similarity">
    <text evidence="13">Belongs to the RING-type zinc finger family. ATL subfamily.</text>
</comment>
<evidence type="ECO:0000256" key="6">
    <source>
        <dbReference type="ARBA" id="ARBA00022692"/>
    </source>
</evidence>
<organism evidence="18 19">
    <name type="scientific">Salix dunnii</name>
    <dbReference type="NCBI Taxonomy" id="1413687"/>
    <lineage>
        <taxon>Eukaryota</taxon>
        <taxon>Viridiplantae</taxon>
        <taxon>Streptophyta</taxon>
        <taxon>Embryophyta</taxon>
        <taxon>Tracheophyta</taxon>
        <taxon>Spermatophyta</taxon>
        <taxon>Magnoliopsida</taxon>
        <taxon>eudicotyledons</taxon>
        <taxon>Gunneridae</taxon>
        <taxon>Pentapetalae</taxon>
        <taxon>rosids</taxon>
        <taxon>fabids</taxon>
        <taxon>Malpighiales</taxon>
        <taxon>Salicaceae</taxon>
        <taxon>Saliceae</taxon>
        <taxon>Salix</taxon>
    </lineage>
</organism>
<evidence type="ECO:0000256" key="1">
    <source>
        <dbReference type="ARBA" id="ARBA00000900"/>
    </source>
</evidence>
<evidence type="ECO:0000256" key="2">
    <source>
        <dbReference type="ARBA" id="ARBA00004167"/>
    </source>
</evidence>
<feature type="compositionally biased region" description="Polar residues" evidence="15">
    <location>
        <begin position="7"/>
        <end position="24"/>
    </location>
</feature>
<feature type="region of interest" description="Disordered" evidence="15">
    <location>
        <begin position="335"/>
        <end position="356"/>
    </location>
</feature>
<evidence type="ECO:0000313" key="19">
    <source>
        <dbReference type="Proteomes" id="UP000657918"/>
    </source>
</evidence>
<dbReference type="EC" id="2.3.2.27" evidence="4"/>
<evidence type="ECO:0000256" key="14">
    <source>
        <dbReference type="PROSITE-ProRule" id="PRU00175"/>
    </source>
</evidence>
<keyword evidence="6 16" id="KW-0812">Transmembrane</keyword>
<reference evidence="18 19" key="1">
    <citation type="submission" date="2020-10" db="EMBL/GenBank/DDBJ databases">
        <title>Plant Genome Project.</title>
        <authorList>
            <person name="Zhang R.-G."/>
        </authorList>
    </citation>
    <scope>NUCLEOTIDE SEQUENCE [LARGE SCALE GENOMIC DNA]</scope>
    <source>
        <strain evidence="18">FAFU-HL-1</strain>
        <tissue evidence="18">Leaf</tissue>
    </source>
</reference>
<comment type="caution">
    <text evidence="18">The sequence shown here is derived from an EMBL/GenBank/DDBJ whole genome shotgun (WGS) entry which is preliminary data.</text>
</comment>
<keyword evidence="9" id="KW-0833">Ubl conjugation pathway</keyword>
<keyword evidence="8 14" id="KW-0863">Zinc-finger</keyword>
<feature type="region of interest" description="Disordered" evidence="15">
    <location>
        <begin position="238"/>
        <end position="260"/>
    </location>
</feature>
<gene>
    <name evidence="18" type="ORF">SADUNF_Sadunf08G0136200</name>
</gene>
<feature type="compositionally biased region" description="Polar residues" evidence="15">
    <location>
        <begin position="238"/>
        <end position="250"/>
    </location>
</feature>
<evidence type="ECO:0000256" key="16">
    <source>
        <dbReference type="SAM" id="Phobius"/>
    </source>
</evidence>
<dbReference type="InterPro" id="IPR013083">
    <property type="entry name" value="Znf_RING/FYVE/PHD"/>
</dbReference>
<dbReference type="PROSITE" id="PS50089">
    <property type="entry name" value="ZF_RING_2"/>
    <property type="match status" value="1"/>
</dbReference>
<feature type="region of interest" description="Disordered" evidence="15">
    <location>
        <begin position="1"/>
        <end position="28"/>
    </location>
</feature>
<dbReference type="GO" id="GO:0016567">
    <property type="term" value="P:protein ubiquitination"/>
    <property type="evidence" value="ECO:0007669"/>
    <property type="project" value="InterPro"/>
</dbReference>
<evidence type="ECO:0000256" key="9">
    <source>
        <dbReference type="ARBA" id="ARBA00022786"/>
    </source>
</evidence>
<protein>
    <recommendedName>
        <fullName evidence="4">RING-type E3 ubiquitin transferase</fullName>
        <ecNumber evidence="4">2.3.2.27</ecNumber>
    </recommendedName>
</protein>
<accession>A0A835K310</accession>
<evidence type="ECO:0000259" key="17">
    <source>
        <dbReference type="PROSITE" id="PS50089"/>
    </source>
</evidence>
<dbReference type="InterPro" id="IPR044600">
    <property type="entry name" value="ATL1/ATL16-like"/>
</dbReference>
<feature type="transmembrane region" description="Helical" evidence="16">
    <location>
        <begin position="432"/>
        <end position="450"/>
    </location>
</feature>